<feature type="compositionally biased region" description="Polar residues" evidence="2">
    <location>
        <begin position="102"/>
        <end position="121"/>
    </location>
</feature>
<evidence type="ECO:0000313" key="3">
    <source>
        <dbReference type="Proteomes" id="UP000504633"/>
    </source>
</evidence>
<proteinExistence type="predicted"/>
<gene>
    <name evidence="4" type="primary">LOC111599834</name>
</gene>
<keyword evidence="3" id="KW-1185">Reference proteome</keyword>
<feature type="coiled-coil region" evidence="1">
    <location>
        <begin position="13"/>
        <end position="68"/>
    </location>
</feature>
<sequence length="121" mass="13804">MDLYNVENRLMILECLRENSANMRIEQANLRDRITQALVRARTSLLCIRQLNIELQEMKLTVDNALANDFQDLADYDGPEIDEISENILEQPTIEVLDETAQESPNGASPDQLNENDTGIR</sequence>
<reference evidence="4" key="1">
    <citation type="submission" date="2025-08" db="UniProtKB">
        <authorList>
            <consortium name="RefSeq"/>
        </authorList>
    </citation>
    <scope>IDENTIFICATION</scope>
    <source>
        <strain evidence="4">15085-1641.00</strain>
        <tissue evidence="4">Whole body</tissue>
    </source>
</reference>
<dbReference type="Proteomes" id="UP000504633">
    <property type="component" value="Unplaced"/>
</dbReference>
<dbReference type="OrthoDB" id="7883633at2759"/>
<evidence type="ECO:0000313" key="4">
    <source>
        <dbReference type="RefSeq" id="XP_023171396.1"/>
    </source>
</evidence>
<dbReference type="RefSeq" id="XP_023171396.1">
    <property type="nucleotide sequence ID" value="XM_023315628.2"/>
</dbReference>
<name>A0A6J1LTT3_DROHY</name>
<feature type="region of interest" description="Disordered" evidence="2">
    <location>
        <begin position="92"/>
        <end position="121"/>
    </location>
</feature>
<dbReference type="AlphaFoldDB" id="A0A6J1LTT3"/>
<organism evidence="3 4">
    <name type="scientific">Drosophila hydei</name>
    <name type="common">Fruit fly</name>
    <dbReference type="NCBI Taxonomy" id="7224"/>
    <lineage>
        <taxon>Eukaryota</taxon>
        <taxon>Metazoa</taxon>
        <taxon>Ecdysozoa</taxon>
        <taxon>Arthropoda</taxon>
        <taxon>Hexapoda</taxon>
        <taxon>Insecta</taxon>
        <taxon>Pterygota</taxon>
        <taxon>Neoptera</taxon>
        <taxon>Endopterygota</taxon>
        <taxon>Diptera</taxon>
        <taxon>Brachycera</taxon>
        <taxon>Muscomorpha</taxon>
        <taxon>Ephydroidea</taxon>
        <taxon>Drosophilidae</taxon>
        <taxon>Drosophila</taxon>
    </lineage>
</organism>
<keyword evidence="1" id="KW-0175">Coiled coil</keyword>
<protein>
    <submittedName>
        <fullName evidence="4">Uncharacterized protein LOC111599834</fullName>
    </submittedName>
</protein>
<dbReference type="GeneID" id="111599834"/>
<dbReference type="OMA" id="RMIQFID"/>
<accession>A0A6J1LTT3</accession>
<dbReference type="KEGG" id="dhe:111599834"/>
<evidence type="ECO:0000256" key="1">
    <source>
        <dbReference type="SAM" id="Coils"/>
    </source>
</evidence>
<evidence type="ECO:0000256" key="2">
    <source>
        <dbReference type="SAM" id="MobiDB-lite"/>
    </source>
</evidence>